<feature type="compositionally biased region" description="Basic and acidic residues" evidence="1">
    <location>
        <begin position="1"/>
        <end position="11"/>
    </location>
</feature>
<evidence type="ECO:0000313" key="3">
    <source>
        <dbReference type="Proteomes" id="UP000619265"/>
    </source>
</evidence>
<dbReference type="PANTHER" id="PTHR48478">
    <property type="entry name" value="LECTIN-LIKE"/>
    <property type="match status" value="1"/>
</dbReference>
<reference evidence="2" key="2">
    <citation type="submission" date="2020-03" db="EMBL/GenBank/DDBJ databases">
        <title>Walnut 2.0.</title>
        <authorList>
            <person name="Marrano A."/>
            <person name="Britton M."/>
            <person name="Zimin A.V."/>
            <person name="Zaini P.A."/>
            <person name="Workman R."/>
            <person name="Puiu D."/>
            <person name="Bianco L."/>
            <person name="Allen B.J."/>
            <person name="Troggio M."/>
            <person name="Leslie C.A."/>
            <person name="Timp W."/>
            <person name="Dendekar A."/>
            <person name="Salzberg S.L."/>
            <person name="Neale D.B."/>
        </authorList>
    </citation>
    <scope>NUCLEOTIDE SEQUENCE</scope>
    <source>
        <tissue evidence="2">Leaves</tissue>
    </source>
</reference>
<dbReference type="InterPro" id="IPR052147">
    <property type="entry name" value="PP2-like/Lectin"/>
</dbReference>
<gene>
    <name evidence="2" type="ORF">F2P56_006526</name>
</gene>
<dbReference type="InterPro" id="IPR025886">
    <property type="entry name" value="PP2-like"/>
</dbReference>
<proteinExistence type="predicted"/>
<evidence type="ECO:0000313" key="2">
    <source>
        <dbReference type="EMBL" id="KAF5474643.1"/>
    </source>
</evidence>
<dbReference type="PANTHER" id="PTHR48478:SF1">
    <property type="entry name" value="LECTIN-LIKE"/>
    <property type="match status" value="1"/>
</dbReference>
<dbReference type="Proteomes" id="UP000619265">
    <property type="component" value="Unassembled WGS sequence"/>
</dbReference>
<dbReference type="Pfam" id="PF14299">
    <property type="entry name" value="PP2"/>
    <property type="match status" value="1"/>
</dbReference>
<reference evidence="2" key="1">
    <citation type="submission" date="2015-10" db="EMBL/GenBank/DDBJ databases">
        <authorList>
            <person name="Martinez-Garcia P.J."/>
            <person name="Crepeau M.W."/>
            <person name="Puiu D."/>
            <person name="Gonzalez-Ibeas D."/>
            <person name="Whalen J."/>
            <person name="Stevens K."/>
            <person name="Paul R."/>
            <person name="Butterfield T."/>
            <person name="Britton M."/>
            <person name="Reagan R."/>
            <person name="Chakraborty S."/>
            <person name="Walawage S.L."/>
            <person name="Vasquez-Gross H.A."/>
            <person name="Cardeno C."/>
            <person name="Famula R."/>
            <person name="Pratt K."/>
            <person name="Kuruganti S."/>
            <person name="Aradhya M.K."/>
            <person name="Leslie C.A."/>
            <person name="Dandekar A.M."/>
            <person name="Salzberg S.L."/>
            <person name="Wegrzyn J.L."/>
            <person name="Langley C.H."/>
            <person name="Neale D.B."/>
        </authorList>
    </citation>
    <scope>NUCLEOTIDE SEQUENCE</scope>
    <source>
        <tissue evidence="2">Leaves</tissue>
    </source>
</reference>
<protein>
    <recommendedName>
        <fullName evidence="4">Protein PHLOEM PROTEIN 2-LIKE A1-like</fullName>
    </recommendedName>
</protein>
<evidence type="ECO:0000256" key="1">
    <source>
        <dbReference type="SAM" id="MobiDB-lite"/>
    </source>
</evidence>
<sequence length="251" mass="29109">HSRKQMNEKTGEMGAGSSELQPKEEPSQTETQNSDTRAKVVIKTAAQVKVKPPHNYEVLLRDADSPVDRSSRDKLYDQLCSGLLLNQKRKKYWVDKNSNNCFFLYARNLTITWIEDKRYWQWRSIQETRDEVIDVAELLNVCWLEVHGKFQTANLSPGTLYELAFVVKLKDRAYGWEVPVNVRLTLPDGNKQEHKENLMKKPRGDWIEIPVGEFVSSPENTGEIEFSIYEYEGGEWKKGLVIKGITIRPKY</sequence>
<feature type="non-terminal residue" evidence="2">
    <location>
        <position position="251"/>
    </location>
</feature>
<accession>A0A833XZX4</accession>
<dbReference type="AlphaFoldDB" id="A0A833XZX4"/>
<organism evidence="2 3">
    <name type="scientific">Juglans regia</name>
    <name type="common">English walnut</name>
    <dbReference type="NCBI Taxonomy" id="51240"/>
    <lineage>
        <taxon>Eukaryota</taxon>
        <taxon>Viridiplantae</taxon>
        <taxon>Streptophyta</taxon>
        <taxon>Embryophyta</taxon>
        <taxon>Tracheophyta</taxon>
        <taxon>Spermatophyta</taxon>
        <taxon>Magnoliopsida</taxon>
        <taxon>eudicotyledons</taxon>
        <taxon>Gunneridae</taxon>
        <taxon>Pentapetalae</taxon>
        <taxon>rosids</taxon>
        <taxon>fabids</taxon>
        <taxon>Fagales</taxon>
        <taxon>Juglandaceae</taxon>
        <taxon>Juglans</taxon>
    </lineage>
</organism>
<evidence type="ECO:0008006" key="4">
    <source>
        <dbReference type="Google" id="ProtNLM"/>
    </source>
</evidence>
<feature type="region of interest" description="Disordered" evidence="1">
    <location>
        <begin position="1"/>
        <end position="38"/>
    </location>
</feature>
<dbReference type="EMBL" id="LIHL02000003">
    <property type="protein sequence ID" value="KAF5474643.1"/>
    <property type="molecule type" value="Genomic_DNA"/>
</dbReference>
<name>A0A833XZX4_JUGRE</name>
<dbReference type="GO" id="GO:0030246">
    <property type="term" value="F:carbohydrate binding"/>
    <property type="evidence" value="ECO:0007669"/>
    <property type="project" value="InterPro"/>
</dbReference>
<dbReference type="Gramene" id="Jr03_09630_p1">
    <property type="protein sequence ID" value="cds.Jr03_09630_p1"/>
    <property type="gene ID" value="Jr03_09630"/>
</dbReference>
<comment type="caution">
    <text evidence="2">The sequence shown here is derived from an EMBL/GenBank/DDBJ whole genome shotgun (WGS) entry which is preliminary data.</text>
</comment>